<sequence length="280" mass="30603">MKKPLLMLFALAPFFTPGTAKALEVAGEAMTSWSGCDCSAGSLKYTDDQISYLISEMQDLGHQKKFFYKNKDSYSMDLIEDSLPNGYDAGYADGVDLFALSSHGGAPNDSNGKQTFSTPMCKSGSASASSSCHFDANNSRMGEAAGPGQSQYATPHPGQARWWVFFTCYSVHTKPNEQWGQTLAHGGDTVLGYRGTSADSWTTDEVGEDLVDAVFDDGDTLKGGWFWAAEDWAVDDVASMVASGKTKDKAIYRRDKAVTSWDRREADSHHGWFAWAWHEG</sequence>
<feature type="chain" id="PRO_5046921411" evidence="1">
    <location>
        <begin position="23"/>
        <end position="280"/>
    </location>
</feature>
<protein>
    <submittedName>
        <fullName evidence="2">DUF6345 domain-containing protein</fullName>
    </submittedName>
</protein>
<organism evidence="2 3">
    <name type="scientific">Pendulispora rubella</name>
    <dbReference type="NCBI Taxonomy" id="2741070"/>
    <lineage>
        <taxon>Bacteria</taxon>
        <taxon>Pseudomonadati</taxon>
        <taxon>Myxococcota</taxon>
        <taxon>Myxococcia</taxon>
        <taxon>Myxococcales</taxon>
        <taxon>Sorangiineae</taxon>
        <taxon>Pendulisporaceae</taxon>
        <taxon>Pendulispora</taxon>
    </lineage>
</organism>
<proteinExistence type="predicted"/>
<dbReference type="Proteomes" id="UP001374803">
    <property type="component" value="Chromosome"/>
</dbReference>
<dbReference type="Pfam" id="PF19872">
    <property type="entry name" value="DUF6345"/>
    <property type="match status" value="1"/>
</dbReference>
<keyword evidence="1" id="KW-0732">Signal</keyword>
<dbReference type="EMBL" id="CP089983">
    <property type="protein sequence ID" value="WXB03183.1"/>
    <property type="molecule type" value="Genomic_DNA"/>
</dbReference>
<evidence type="ECO:0000313" key="2">
    <source>
        <dbReference type="EMBL" id="WXB03183.1"/>
    </source>
</evidence>
<accession>A0ABZ2KX43</accession>
<feature type="signal peptide" evidence="1">
    <location>
        <begin position="1"/>
        <end position="22"/>
    </location>
</feature>
<gene>
    <name evidence="2" type="ORF">LVJ94_40545</name>
</gene>
<reference evidence="2" key="1">
    <citation type="submission" date="2021-12" db="EMBL/GenBank/DDBJ databases">
        <title>Discovery of the Pendulisporaceae a myxobacterial family with distinct sporulation behavior and unique specialized metabolism.</title>
        <authorList>
            <person name="Garcia R."/>
            <person name="Popoff A."/>
            <person name="Bader C.D."/>
            <person name="Loehr J."/>
            <person name="Walesch S."/>
            <person name="Walt C."/>
            <person name="Boldt J."/>
            <person name="Bunk B."/>
            <person name="Haeckl F.J.F.P.J."/>
            <person name="Gunesch A.P."/>
            <person name="Birkelbach J."/>
            <person name="Nuebel U."/>
            <person name="Pietschmann T."/>
            <person name="Bach T."/>
            <person name="Mueller R."/>
        </authorList>
    </citation>
    <scope>NUCLEOTIDE SEQUENCE</scope>
    <source>
        <strain evidence="2">MSr11367</strain>
    </source>
</reference>
<evidence type="ECO:0000256" key="1">
    <source>
        <dbReference type="SAM" id="SignalP"/>
    </source>
</evidence>
<keyword evidence="3" id="KW-1185">Reference proteome</keyword>
<name>A0ABZ2KX43_9BACT</name>
<evidence type="ECO:0000313" key="3">
    <source>
        <dbReference type="Proteomes" id="UP001374803"/>
    </source>
</evidence>
<dbReference type="InterPro" id="IPR045926">
    <property type="entry name" value="DUF6345"/>
</dbReference>
<dbReference type="RefSeq" id="WP_394832810.1">
    <property type="nucleotide sequence ID" value="NZ_CP089929.1"/>
</dbReference>